<reference evidence="1" key="1">
    <citation type="journal article" date="2010" name="ISME J.">
        <title>Metagenome of the Mediterranean deep chlorophyll maximum studied by direct and fosmid library 454 pyrosequencing.</title>
        <authorList>
            <person name="Ghai R."/>
            <person name="Martin-Cuadrado A.B."/>
            <person name="Molto A.G."/>
            <person name="Heredia I.G."/>
            <person name="Cabrera R."/>
            <person name="Martin J."/>
            <person name="Verdu M."/>
            <person name="Deschamps P."/>
            <person name="Moreira D."/>
            <person name="Lopez-Garcia P."/>
            <person name="Mira A."/>
            <person name="Rodriguez-Valera F."/>
        </authorList>
    </citation>
    <scope>NUCLEOTIDE SEQUENCE</scope>
</reference>
<sequence length="517" mass="56968">MNRDPKVTRRAEICGSANNVQFPDCTAVHDTYTQYTSFKDYVINLQLSPHGTVHIFTGGAFGECSTSYPALEGILSSTEDEKATYEHIMYKVADIQKNMWTTGIKSCPSAEACSETLESAESCSCSCPALDNSTFYTKTADEMRQTELWKWASWSSGIGGEGKSLSAEQIAAIIDVTCNTDTLTGEMVGSNSPLDISFFSTHGEVERMFQRKMLSGTMTDTSWPKAEDNECPGQKASWKNLWFDYSFPTASSGANLESADLTNAEFLKLLDPNSEEHEEFMPYVYGSMEWAHCQVADTGITSPFLSDDWIWSTSDTSDTSITSSILPHKIESSSVSQGVQRQSPNCDPNSGPVLDGIDFVHLFENNAEAAQNTWDSAIRESSYTDIRVPPALGNIAPQQGVNTITASFGGYEFWFLSRENQKKFNADPIKYLPRYGGYDAWAMAGIDSSSTSGLNYVDISSKASYDFTRVLRPTFYSDNGARLSMLNCGGDCFAAAEKNFESLAQGSHCFNTQHVEY</sequence>
<organism evidence="1">
    <name type="scientific">uncultured organism MedDCM-OCT-S09-C234</name>
    <dbReference type="NCBI Taxonomy" id="743648"/>
    <lineage>
        <taxon>unclassified sequences</taxon>
        <taxon>environmental samples</taxon>
    </lineage>
</organism>
<dbReference type="EMBL" id="GU943137">
    <property type="protein sequence ID" value="ADD96403.1"/>
    <property type="molecule type" value="Genomic_DNA"/>
</dbReference>
<evidence type="ECO:0008006" key="2">
    <source>
        <dbReference type="Google" id="ProtNLM"/>
    </source>
</evidence>
<proteinExistence type="predicted"/>
<dbReference type="AlphaFoldDB" id="D6PL02"/>
<evidence type="ECO:0000313" key="1">
    <source>
        <dbReference type="EMBL" id="ADD96403.1"/>
    </source>
</evidence>
<name>D6PL02_9ZZZZ</name>
<protein>
    <recommendedName>
        <fullName evidence="2">Tyrosinase copper-binding domain-containing protein</fullName>
    </recommendedName>
</protein>
<accession>D6PL02</accession>